<keyword evidence="5" id="KW-0012">Acyltransferase</keyword>
<dbReference type="AlphaFoldDB" id="A0A9D1GA45"/>
<dbReference type="Pfam" id="PF02388">
    <property type="entry name" value="FemAB"/>
    <property type="match status" value="1"/>
</dbReference>
<dbReference type="GO" id="GO:0009252">
    <property type="term" value="P:peptidoglycan biosynthetic process"/>
    <property type="evidence" value="ECO:0007669"/>
    <property type="project" value="UniProtKB-KW"/>
</dbReference>
<evidence type="ECO:0000256" key="5">
    <source>
        <dbReference type="ARBA" id="ARBA00023315"/>
    </source>
</evidence>
<dbReference type="GO" id="GO:0071555">
    <property type="term" value="P:cell wall organization"/>
    <property type="evidence" value="ECO:0007669"/>
    <property type="project" value="UniProtKB-KW"/>
</dbReference>
<dbReference type="PROSITE" id="PS51191">
    <property type="entry name" value="FEMABX"/>
    <property type="match status" value="1"/>
</dbReference>
<reference evidence="7" key="2">
    <citation type="journal article" date="2021" name="PeerJ">
        <title>Extensive microbial diversity within the chicken gut microbiome revealed by metagenomics and culture.</title>
        <authorList>
            <person name="Gilroy R."/>
            <person name="Ravi A."/>
            <person name="Getino M."/>
            <person name="Pursley I."/>
            <person name="Horton D.L."/>
            <person name="Alikhan N.F."/>
            <person name="Baker D."/>
            <person name="Gharbi K."/>
            <person name="Hall N."/>
            <person name="Watson M."/>
            <person name="Adriaenssens E.M."/>
            <person name="Foster-Nyarko E."/>
            <person name="Jarju S."/>
            <person name="Secka A."/>
            <person name="Antonio M."/>
            <person name="Oren A."/>
            <person name="Chaudhuri R.R."/>
            <person name="La Ragione R."/>
            <person name="Hildebrand F."/>
            <person name="Pallen M.J."/>
        </authorList>
    </citation>
    <scope>NUCLEOTIDE SEQUENCE</scope>
    <source>
        <strain evidence="7">CHK195-26880</strain>
    </source>
</reference>
<dbReference type="Proteomes" id="UP000886833">
    <property type="component" value="Unassembled WGS sequence"/>
</dbReference>
<sequence length="414" mass="48570">MKIITLDEISFDKFANTHKYRNYYQTSAYGKTIKNTGYDIHYIGIIDDLGNLLGASLLLYKEVFMNYKIAYAPRGFLFDYTNINNLKEFTTRLKKLLSKQGFISITIDPYLPVNIRNKDGKIMNINNEANFALENLKASGYNYLGPNLFFESKKPRFEAIITLDNDIKDIYQSFEKRVRHKIKKAIRSGIEIYKGSKEELNIFYELIKKKYDKPLNYYIDLYNNFENNIDLYFAKLNTETFVITSRLQYEKEIEENNELANKIQVTNNVNAKRKLINEKMESDKLVNTYKKNLVWATKLLKDNPDGLIVGTALNLSYDNVCYLVIEGFNQSFKTLNPNYLIKWKMINDYKNKNFKYINLNAVSGEFTKINKYSGLNEMKLGFNSLVTEYIGEFELIISPLPYNLYKNLNKQKKK</sequence>
<proteinExistence type="inferred from homology"/>
<dbReference type="InterPro" id="IPR050644">
    <property type="entry name" value="PG_Glycine_Bridge_Synth"/>
</dbReference>
<dbReference type="GO" id="GO:0008360">
    <property type="term" value="P:regulation of cell shape"/>
    <property type="evidence" value="ECO:0007669"/>
    <property type="project" value="UniProtKB-KW"/>
</dbReference>
<evidence type="ECO:0000256" key="6">
    <source>
        <dbReference type="ARBA" id="ARBA00023316"/>
    </source>
</evidence>
<dbReference type="PANTHER" id="PTHR36174:SF1">
    <property type="entry name" value="LIPID II:GLYCINE GLYCYLTRANSFERASE"/>
    <property type="match status" value="1"/>
</dbReference>
<dbReference type="PANTHER" id="PTHR36174">
    <property type="entry name" value="LIPID II:GLYCINE GLYCYLTRANSFERASE"/>
    <property type="match status" value="1"/>
</dbReference>
<evidence type="ECO:0000313" key="8">
    <source>
        <dbReference type="Proteomes" id="UP000886833"/>
    </source>
</evidence>
<evidence type="ECO:0000256" key="2">
    <source>
        <dbReference type="ARBA" id="ARBA00022679"/>
    </source>
</evidence>
<protein>
    <submittedName>
        <fullName evidence="7">Peptidoglycan bridge formation glycyltransferase FemA/FemB family protein</fullName>
    </submittedName>
</protein>
<organism evidence="7 8">
    <name type="scientific">Candidatus Onthousia faecipullorum</name>
    <dbReference type="NCBI Taxonomy" id="2840887"/>
    <lineage>
        <taxon>Bacteria</taxon>
        <taxon>Bacillati</taxon>
        <taxon>Bacillota</taxon>
        <taxon>Bacilli</taxon>
        <taxon>Candidatus Onthousia</taxon>
    </lineage>
</organism>
<name>A0A9D1GA45_9FIRM</name>
<reference evidence="7" key="1">
    <citation type="submission" date="2020-10" db="EMBL/GenBank/DDBJ databases">
        <authorList>
            <person name="Gilroy R."/>
        </authorList>
    </citation>
    <scope>NUCLEOTIDE SEQUENCE</scope>
    <source>
        <strain evidence="7">CHK195-26880</strain>
    </source>
</reference>
<accession>A0A9D1GA45</accession>
<keyword evidence="2" id="KW-0808">Transferase</keyword>
<keyword evidence="3" id="KW-0133">Cell shape</keyword>
<dbReference type="Gene3D" id="3.40.630.30">
    <property type="match status" value="2"/>
</dbReference>
<evidence type="ECO:0000256" key="3">
    <source>
        <dbReference type="ARBA" id="ARBA00022960"/>
    </source>
</evidence>
<gene>
    <name evidence="7" type="ORF">IAB59_01820</name>
</gene>
<evidence type="ECO:0000256" key="1">
    <source>
        <dbReference type="ARBA" id="ARBA00009943"/>
    </source>
</evidence>
<evidence type="ECO:0000313" key="7">
    <source>
        <dbReference type="EMBL" id="HIT37203.1"/>
    </source>
</evidence>
<comment type="caution">
    <text evidence="7">The sequence shown here is derived from an EMBL/GenBank/DDBJ whole genome shotgun (WGS) entry which is preliminary data.</text>
</comment>
<dbReference type="InterPro" id="IPR016181">
    <property type="entry name" value="Acyl_CoA_acyltransferase"/>
</dbReference>
<dbReference type="EMBL" id="DVKQ01000021">
    <property type="protein sequence ID" value="HIT37203.1"/>
    <property type="molecule type" value="Genomic_DNA"/>
</dbReference>
<dbReference type="Gene3D" id="1.20.58.90">
    <property type="match status" value="1"/>
</dbReference>
<dbReference type="SUPFAM" id="SSF55729">
    <property type="entry name" value="Acyl-CoA N-acyltransferases (Nat)"/>
    <property type="match status" value="2"/>
</dbReference>
<dbReference type="InterPro" id="IPR003447">
    <property type="entry name" value="FEMABX"/>
</dbReference>
<keyword evidence="4" id="KW-0573">Peptidoglycan synthesis</keyword>
<keyword evidence="6" id="KW-0961">Cell wall biogenesis/degradation</keyword>
<comment type="similarity">
    <text evidence="1">Belongs to the FemABX family.</text>
</comment>
<evidence type="ECO:0000256" key="4">
    <source>
        <dbReference type="ARBA" id="ARBA00022984"/>
    </source>
</evidence>
<dbReference type="GO" id="GO:0016755">
    <property type="term" value="F:aminoacyltransferase activity"/>
    <property type="evidence" value="ECO:0007669"/>
    <property type="project" value="InterPro"/>
</dbReference>